<name>A0A2I0WAC6_9ASPA</name>
<protein>
    <submittedName>
        <fullName evidence="2">Uncharacterized protein</fullName>
    </submittedName>
</protein>
<evidence type="ECO:0000313" key="3">
    <source>
        <dbReference type="Proteomes" id="UP000233837"/>
    </source>
</evidence>
<dbReference type="EMBL" id="KZ502814">
    <property type="protein sequence ID" value="PKU72604.1"/>
    <property type="molecule type" value="Genomic_DNA"/>
</dbReference>
<dbReference type="AlphaFoldDB" id="A0A2I0WAC6"/>
<proteinExistence type="predicted"/>
<evidence type="ECO:0000256" key="1">
    <source>
        <dbReference type="SAM" id="MobiDB-lite"/>
    </source>
</evidence>
<reference evidence="2 3" key="2">
    <citation type="journal article" date="2017" name="Nature">
        <title>The Apostasia genome and the evolution of orchids.</title>
        <authorList>
            <person name="Zhang G.Q."/>
            <person name="Liu K.W."/>
            <person name="Li Z."/>
            <person name="Lohaus R."/>
            <person name="Hsiao Y.Y."/>
            <person name="Niu S.C."/>
            <person name="Wang J.Y."/>
            <person name="Lin Y.C."/>
            <person name="Xu Q."/>
            <person name="Chen L.J."/>
            <person name="Yoshida K."/>
            <person name="Fujiwara S."/>
            <person name="Wang Z.W."/>
            <person name="Zhang Y.Q."/>
            <person name="Mitsuda N."/>
            <person name="Wang M."/>
            <person name="Liu G.H."/>
            <person name="Pecoraro L."/>
            <person name="Huang H.X."/>
            <person name="Xiao X.J."/>
            <person name="Lin M."/>
            <person name="Wu X.Y."/>
            <person name="Wu W.L."/>
            <person name="Chen Y.Y."/>
            <person name="Chang S.B."/>
            <person name="Sakamoto S."/>
            <person name="Ohme-Takagi M."/>
            <person name="Yagi M."/>
            <person name="Zeng S.J."/>
            <person name="Shen C.Y."/>
            <person name="Yeh C.M."/>
            <person name="Luo Y.B."/>
            <person name="Tsai W.C."/>
            <person name="Van de Peer Y."/>
            <person name="Liu Z.J."/>
        </authorList>
    </citation>
    <scope>NUCLEOTIDE SEQUENCE [LARGE SCALE GENOMIC DNA]</scope>
    <source>
        <tissue evidence="2">The whole plant</tissue>
    </source>
</reference>
<feature type="region of interest" description="Disordered" evidence="1">
    <location>
        <begin position="24"/>
        <end position="46"/>
    </location>
</feature>
<accession>A0A2I0WAC6</accession>
<evidence type="ECO:0000313" key="2">
    <source>
        <dbReference type="EMBL" id="PKU72604.1"/>
    </source>
</evidence>
<gene>
    <name evidence="2" type="ORF">MA16_Dca010174</name>
</gene>
<sequence>MELPNSDFSELIVKMSISEIRTQRHQIQLDPSPNESKSKTRSAVGRFESQFELPNGLRF</sequence>
<dbReference type="Proteomes" id="UP000233837">
    <property type="component" value="Unassembled WGS sequence"/>
</dbReference>
<organism evidence="2 3">
    <name type="scientific">Dendrobium catenatum</name>
    <dbReference type="NCBI Taxonomy" id="906689"/>
    <lineage>
        <taxon>Eukaryota</taxon>
        <taxon>Viridiplantae</taxon>
        <taxon>Streptophyta</taxon>
        <taxon>Embryophyta</taxon>
        <taxon>Tracheophyta</taxon>
        <taxon>Spermatophyta</taxon>
        <taxon>Magnoliopsida</taxon>
        <taxon>Liliopsida</taxon>
        <taxon>Asparagales</taxon>
        <taxon>Orchidaceae</taxon>
        <taxon>Epidendroideae</taxon>
        <taxon>Malaxideae</taxon>
        <taxon>Dendrobiinae</taxon>
        <taxon>Dendrobium</taxon>
    </lineage>
</organism>
<keyword evidence="3" id="KW-1185">Reference proteome</keyword>
<feature type="compositionally biased region" description="Polar residues" evidence="1">
    <location>
        <begin position="25"/>
        <end position="35"/>
    </location>
</feature>
<reference evidence="2 3" key="1">
    <citation type="journal article" date="2016" name="Sci. Rep.">
        <title>The Dendrobium catenatum Lindl. genome sequence provides insights into polysaccharide synthase, floral development and adaptive evolution.</title>
        <authorList>
            <person name="Zhang G.Q."/>
            <person name="Xu Q."/>
            <person name="Bian C."/>
            <person name="Tsai W.C."/>
            <person name="Yeh C.M."/>
            <person name="Liu K.W."/>
            <person name="Yoshida K."/>
            <person name="Zhang L.S."/>
            <person name="Chang S.B."/>
            <person name="Chen F."/>
            <person name="Shi Y."/>
            <person name="Su Y.Y."/>
            <person name="Zhang Y.Q."/>
            <person name="Chen L.J."/>
            <person name="Yin Y."/>
            <person name="Lin M."/>
            <person name="Huang H."/>
            <person name="Deng H."/>
            <person name="Wang Z.W."/>
            <person name="Zhu S.L."/>
            <person name="Zhao X."/>
            <person name="Deng C."/>
            <person name="Niu S.C."/>
            <person name="Huang J."/>
            <person name="Wang M."/>
            <person name="Liu G.H."/>
            <person name="Yang H.J."/>
            <person name="Xiao X.J."/>
            <person name="Hsiao Y.Y."/>
            <person name="Wu W.L."/>
            <person name="Chen Y.Y."/>
            <person name="Mitsuda N."/>
            <person name="Ohme-Takagi M."/>
            <person name="Luo Y.B."/>
            <person name="Van de Peer Y."/>
            <person name="Liu Z.J."/>
        </authorList>
    </citation>
    <scope>NUCLEOTIDE SEQUENCE [LARGE SCALE GENOMIC DNA]</scope>
    <source>
        <tissue evidence="2">The whole plant</tissue>
    </source>
</reference>